<comment type="caution">
    <text evidence="10">The sequence shown here is derived from an EMBL/GenBank/DDBJ whole genome shotgun (WGS) entry which is preliminary data.</text>
</comment>
<keyword evidence="4 5" id="KW-0963">Cytoplasm</keyword>
<name>A0A4Q1JY93_9GAMM</name>
<sequence>MSEFDDNEQVVGGGLFDDPAPAKRRRPEATPKQRALGLLVRREHSRKELTRKLVAKGVSREDAGQAVEYMREHGWQDDARYVDMLLHSRAGQGYGPLHIRAELKLQGIDAELIAQHFEAFPDDWRQIARDLVRRRFGEQGPQDPASHRKAAELLARRGFDRDCIRAATEFDPDEV</sequence>
<feature type="domain" description="RecX first three-helical" evidence="9">
    <location>
        <begin position="32"/>
        <end position="69"/>
    </location>
</feature>
<reference evidence="10 11" key="1">
    <citation type="submission" date="2019-01" db="EMBL/GenBank/DDBJ databases">
        <title>Pseudoxanthomonas composti sp. nov., isolated from compost.</title>
        <authorList>
            <person name="Yang G."/>
        </authorList>
    </citation>
    <scope>NUCLEOTIDE SEQUENCE [LARGE SCALE GENOMIC DNA]</scope>
    <source>
        <strain evidence="10 11">GSS15</strain>
    </source>
</reference>
<evidence type="ECO:0000256" key="2">
    <source>
        <dbReference type="ARBA" id="ARBA00009695"/>
    </source>
</evidence>
<dbReference type="InterPro" id="IPR003783">
    <property type="entry name" value="Regulatory_RecX"/>
</dbReference>
<gene>
    <name evidence="5" type="primary">recX</name>
    <name evidence="10" type="ORF">EPA99_00155</name>
</gene>
<dbReference type="Pfam" id="PF21981">
    <property type="entry name" value="RecX_HTH3"/>
    <property type="match status" value="1"/>
</dbReference>
<dbReference type="OrthoDB" id="7066780at2"/>
<evidence type="ECO:0000256" key="1">
    <source>
        <dbReference type="ARBA" id="ARBA00004496"/>
    </source>
</evidence>
<dbReference type="InterPro" id="IPR053924">
    <property type="entry name" value="RecX_HTH_2nd"/>
</dbReference>
<evidence type="ECO:0000256" key="3">
    <source>
        <dbReference type="ARBA" id="ARBA00018111"/>
    </source>
</evidence>
<accession>A0A4Q1JY93</accession>
<dbReference type="InterPro" id="IPR036388">
    <property type="entry name" value="WH-like_DNA-bd_sf"/>
</dbReference>
<protein>
    <recommendedName>
        <fullName evidence="3 5">Regulatory protein RecX</fullName>
    </recommendedName>
</protein>
<feature type="region of interest" description="Disordered" evidence="6">
    <location>
        <begin position="1"/>
        <end position="32"/>
    </location>
</feature>
<dbReference type="RefSeq" id="WP_129469176.1">
    <property type="nucleotide sequence ID" value="NZ_SAWZ01000001.1"/>
</dbReference>
<dbReference type="Gene3D" id="1.10.10.10">
    <property type="entry name" value="Winged helix-like DNA-binding domain superfamily/Winged helix DNA-binding domain"/>
    <property type="match status" value="3"/>
</dbReference>
<dbReference type="InterPro" id="IPR053925">
    <property type="entry name" value="RecX_HTH_3rd"/>
</dbReference>
<dbReference type="Pfam" id="PF21982">
    <property type="entry name" value="RecX_HTH1"/>
    <property type="match status" value="1"/>
</dbReference>
<dbReference type="Proteomes" id="UP000289784">
    <property type="component" value="Unassembled WGS sequence"/>
</dbReference>
<evidence type="ECO:0000256" key="4">
    <source>
        <dbReference type="ARBA" id="ARBA00022490"/>
    </source>
</evidence>
<evidence type="ECO:0000259" key="7">
    <source>
        <dbReference type="Pfam" id="PF02631"/>
    </source>
</evidence>
<dbReference type="HAMAP" id="MF_01114">
    <property type="entry name" value="RecX"/>
    <property type="match status" value="1"/>
</dbReference>
<comment type="subcellular location">
    <subcellularLocation>
        <location evidence="1 5">Cytoplasm</location>
    </subcellularLocation>
</comment>
<organism evidence="10 11">
    <name type="scientific">Pseudoxanthomonas composti</name>
    <dbReference type="NCBI Taxonomy" id="2137479"/>
    <lineage>
        <taxon>Bacteria</taxon>
        <taxon>Pseudomonadati</taxon>
        <taxon>Pseudomonadota</taxon>
        <taxon>Gammaproteobacteria</taxon>
        <taxon>Lysobacterales</taxon>
        <taxon>Lysobacteraceae</taxon>
        <taxon>Pseudoxanthomonas</taxon>
    </lineage>
</organism>
<dbReference type="InterPro" id="IPR053926">
    <property type="entry name" value="RecX_HTH_1st"/>
</dbReference>
<keyword evidence="11" id="KW-1185">Reference proteome</keyword>
<comment type="similarity">
    <text evidence="2 5">Belongs to the RecX family.</text>
</comment>
<dbReference type="Pfam" id="PF02631">
    <property type="entry name" value="RecX_HTH2"/>
    <property type="match status" value="1"/>
</dbReference>
<evidence type="ECO:0000313" key="11">
    <source>
        <dbReference type="Proteomes" id="UP000289784"/>
    </source>
</evidence>
<proteinExistence type="inferred from homology"/>
<evidence type="ECO:0000256" key="6">
    <source>
        <dbReference type="SAM" id="MobiDB-lite"/>
    </source>
</evidence>
<dbReference type="PANTHER" id="PTHR33602">
    <property type="entry name" value="REGULATORY PROTEIN RECX FAMILY PROTEIN"/>
    <property type="match status" value="1"/>
</dbReference>
<evidence type="ECO:0000259" key="8">
    <source>
        <dbReference type="Pfam" id="PF21981"/>
    </source>
</evidence>
<dbReference type="GO" id="GO:0006282">
    <property type="term" value="P:regulation of DNA repair"/>
    <property type="evidence" value="ECO:0007669"/>
    <property type="project" value="UniProtKB-UniRule"/>
</dbReference>
<feature type="domain" description="RecX second three-helical" evidence="7">
    <location>
        <begin position="77"/>
        <end position="115"/>
    </location>
</feature>
<comment type="function">
    <text evidence="5">Modulates RecA activity.</text>
</comment>
<dbReference type="PANTHER" id="PTHR33602:SF1">
    <property type="entry name" value="REGULATORY PROTEIN RECX FAMILY PROTEIN"/>
    <property type="match status" value="1"/>
</dbReference>
<dbReference type="EMBL" id="SAWZ01000001">
    <property type="protein sequence ID" value="RXR08284.1"/>
    <property type="molecule type" value="Genomic_DNA"/>
</dbReference>
<dbReference type="GO" id="GO:0005737">
    <property type="term" value="C:cytoplasm"/>
    <property type="evidence" value="ECO:0007669"/>
    <property type="project" value="UniProtKB-SubCell"/>
</dbReference>
<dbReference type="AlphaFoldDB" id="A0A4Q1JY93"/>
<evidence type="ECO:0000313" key="10">
    <source>
        <dbReference type="EMBL" id="RXR08284.1"/>
    </source>
</evidence>
<evidence type="ECO:0000256" key="5">
    <source>
        <dbReference type="HAMAP-Rule" id="MF_01114"/>
    </source>
</evidence>
<feature type="domain" description="RecX third three-helical" evidence="8">
    <location>
        <begin position="126"/>
        <end position="167"/>
    </location>
</feature>
<evidence type="ECO:0000259" key="9">
    <source>
        <dbReference type="Pfam" id="PF21982"/>
    </source>
</evidence>